<geneLocation type="chloroplast" evidence="1"/>
<evidence type="ECO:0000313" key="1">
    <source>
        <dbReference type="EMBL" id="QWZ46501.1"/>
    </source>
</evidence>
<accession>A0A8F3FMA2</accession>
<dbReference type="EMBL" id="MN540450">
    <property type="protein sequence ID" value="QWZ46501.1"/>
    <property type="molecule type" value="Genomic_DNA"/>
</dbReference>
<dbReference type="GO" id="GO:0005840">
    <property type="term" value="C:ribosome"/>
    <property type="evidence" value="ECO:0007669"/>
    <property type="project" value="UniProtKB-KW"/>
</dbReference>
<reference evidence="1" key="1">
    <citation type="submission" date="2019-10" db="EMBL/GenBank/DDBJ databases">
        <title>Evolution in African tropical trees displaying ploidy-habitat association: the genus Afzelia (Leguminosae).</title>
        <authorList>
            <person name="Donkpegan A.S.L."/>
            <person name="Doucet J.-L."/>
            <person name="Migliore J."/>
            <person name="Duminil J."/>
            <person name="Dainou K."/>
            <person name="Pineiro R."/>
            <person name="Wieringa J."/>
            <person name="Champluvier D."/>
            <person name="Hardy O.J."/>
        </authorList>
    </citation>
    <scope>NUCLEOTIDE SEQUENCE</scope>
</reference>
<protein>
    <submittedName>
        <fullName evidence="1">Ribosomal protein S15</fullName>
    </submittedName>
</protein>
<keyword evidence="1" id="KW-0150">Chloroplast</keyword>
<keyword evidence="1" id="KW-0934">Plastid</keyword>
<gene>
    <name evidence="1" type="primary">rps15</name>
</gene>
<proteinExistence type="predicted"/>
<organism evidence="1">
    <name type="scientific">Afzelia bipindensis</name>
    <dbReference type="NCBI Taxonomy" id="162643"/>
    <lineage>
        <taxon>Eukaryota</taxon>
        <taxon>Viridiplantae</taxon>
        <taxon>Streptophyta</taxon>
        <taxon>Embryophyta</taxon>
        <taxon>Tracheophyta</taxon>
        <taxon>Spermatophyta</taxon>
        <taxon>Magnoliopsida</taxon>
        <taxon>eudicotyledons</taxon>
        <taxon>Gunneridae</taxon>
        <taxon>Pentapetalae</taxon>
        <taxon>rosids</taxon>
        <taxon>fabids</taxon>
        <taxon>Fabales</taxon>
        <taxon>Fabaceae</taxon>
        <taxon>Detarioideae</taxon>
        <taxon>Afzelieae</taxon>
        <taxon>Afzelia</taxon>
    </lineage>
</organism>
<name>A0A8F3FMA2_9FABA</name>
<keyword evidence="1" id="KW-0687">Ribonucleoprotein</keyword>
<sequence>MVKNSFILVISQEKKEENPGSVEFQYSISPIRYEDLLHIWNCTEKTTYLKEVYVKFWENANDYCLICQR</sequence>
<keyword evidence="1" id="KW-0689">Ribosomal protein</keyword>
<dbReference type="AlphaFoldDB" id="A0A8F3FMA2"/>